<dbReference type="EMBL" id="ML977337">
    <property type="protein sequence ID" value="KAF2110746.1"/>
    <property type="molecule type" value="Genomic_DNA"/>
</dbReference>
<keyword evidence="3" id="KW-1185">Reference proteome</keyword>
<dbReference type="OrthoDB" id="3780845at2759"/>
<protein>
    <submittedName>
        <fullName evidence="2">Uncharacterized protein</fullName>
    </submittedName>
</protein>
<dbReference type="Proteomes" id="UP000799770">
    <property type="component" value="Unassembled WGS sequence"/>
</dbReference>
<gene>
    <name evidence="2" type="ORF">BDV96DRAFT_635342</name>
</gene>
<reference evidence="2" key="1">
    <citation type="journal article" date="2020" name="Stud. Mycol.">
        <title>101 Dothideomycetes genomes: a test case for predicting lifestyles and emergence of pathogens.</title>
        <authorList>
            <person name="Haridas S."/>
            <person name="Albert R."/>
            <person name="Binder M."/>
            <person name="Bloem J."/>
            <person name="Labutti K."/>
            <person name="Salamov A."/>
            <person name="Andreopoulos B."/>
            <person name="Baker S."/>
            <person name="Barry K."/>
            <person name="Bills G."/>
            <person name="Bluhm B."/>
            <person name="Cannon C."/>
            <person name="Castanera R."/>
            <person name="Culley D."/>
            <person name="Daum C."/>
            <person name="Ezra D."/>
            <person name="Gonzalez J."/>
            <person name="Henrissat B."/>
            <person name="Kuo A."/>
            <person name="Liang C."/>
            <person name="Lipzen A."/>
            <person name="Lutzoni F."/>
            <person name="Magnuson J."/>
            <person name="Mondo S."/>
            <person name="Nolan M."/>
            <person name="Ohm R."/>
            <person name="Pangilinan J."/>
            <person name="Park H.-J."/>
            <person name="Ramirez L."/>
            <person name="Alfaro M."/>
            <person name="Sun H."/>
            <person name="Tritt A."/>
            <person name="Yoshinaga Y."/>
            <person name="Zwiers L.-H."/>
            <person name="Turgeon B."/>
            <person name="Goodwin S."/>
            <person name="Spatafora J."/>
            <person name="Crous P."/>
            <person name="Grigoriev I."/>
        </authorList>
    </citation>
    <scope>NUCLEOTIDE SEQUENCE</scope>
    <source>
        <strain evidence="2">CBS 627.86</strain>
    </source>
</reference>
<evidence type="ECO:0000313" key="2">
    <source>
        <dbReference type="EMBL" id="KAF2110746.1"/>
    </source>
</evidence>
<feature type="region of interest" description="Disordered" evidence="1">
    <location>
        <begin position="182"/>
        <end position="217"/>
    </location>
</feature>
<sequence>MGVDASEYHFSSEHWTVTGTRRLTPARSRIAKACGLRHLVDEQGEDQHHRPHTLIISPHERAPAQACVVPRDRQHLENQQSDLTLQNIRHPLEQYQLRFSIPSPHRTSTPRRSTVIHTITATRQRGQTEGPMARITKPSGAKRNGQEPTRRSLAHLGVPDGRDVLAVYFWWVRQRYYRAQTQHVPDSSEYASSTRSVLGEEDREPLSPRPGMELGQGWMKEKGWESVLCGVGGQFD</sequence>
<feature type="region of interest" description="Disordered" evidence="1">
    <location>
        <begin position="123"/>
        <end position="153"/>
    </location>
</feature>
<accession>A0A6A5YUR5</accession>
<evidence type="ECO:0000256" key="1">
    <source>
        <dbReference type="SAM" id="MobiDB-lite"/>
    </source>
</evidence>
<feature type="compositionally biased region" description="Polar residues" evidence="1">
    <location>
        <begin position="182"/>
        <end position="196"/>
    </location>
</feature>
<name>A0A6A5YUR5_9PLEO</name>
<proteinExistence type="predicted"/>
<evidence type="ECO:0000313" key="3">
    <source>
        <dbReference type="Proteomes" id="UP000799770"/>
    </source>
</evidence>
<organism evidence="2 3">
    <name type="scientific">Lophiotrema nucula</name>
    <dbReference type="NCBI Taxonomy" id="690887"/>
    <lineage>
        <taxon>Eukaryota</taxon>
        <taxon>Fungi</taxon>
        <taxon>Dikarya</taxon>
        <taxon>Ascomycota</taxon>
        <taxon>Pezizomycotina</taxon>
        <taxon>Dothideomycetes</taxon>
        <taxon>Pleosporomycetidae</taxon>
        <taxon>Pleosporales</taxon>
        <taxon>Lophiotremataceae</taxon>
        <taxon>Lophiotrema</taxon>
    </lineage>
</organism>
<dbReference type="AlphaFoldDB" id="A0A6A5YUR5"/>